<dbReference type="RefSeq" id="WP_087644248.1">
    <property type="nucleotide sequence ID" value="NZ_FCON02000017.1"/>
</dbReference>
<dbReference type="EMBL" id="FCON02000017">
    <property type="protein sequence ID" value="SAL44290.1"/>
    <property type="molecule type" value="Genomic_DNA"/>
</dbReference>
<keyword evidence="2" id="KW-1185">Reference proteome</keyword>
<dbReference type="Proteomes" id="UP000054770">
    <property type="component" value="Unassembled WGS sequence"/>
</dbReference>
<reference evidence="1" key="1">
    <citation type="submission" date="2016-01" db="EMBL/GenBank/DDBJ databases">
        <authorList>
            <person name="Peeters C."/>
        </authorList>
    </citation>
    <scope>NUCLEOTIDE SEQUENCE [LARGE SCALE GENOMIC DNA]</scope>
    <source>
        <strain evidence="1">LMG 22940</strain>
    </source>
</reference>
<comment type="caution">
    <text evidence="1">The sequence shown here is derived from an EMBL/GenBank/DDBJ whole genome shotgun (WGS) entry which is preliminary data.</text>
</comment>
<proteinExistence type="predicted"/>
<organism evidence="1 2">
    <name type="scientific">Caballeronia choica</name>
    <dbReference type="NCBI Taxonomy" id="326476"/>
    <lineage>
        <taxon>Bacteria</taxon>
        <taxon>Pseudomonadati</taxon>
        <taxon>Pseudomonadota</taxon>
        <taxon>Betaproteobacteria</taxon>
        <taxon>Burkholderiales</taxon>
        <taxon>Burkholderiaceae</taxon>
        <taxon>Caballeronia</taxon>
    </lineage>
</organism>
<dbReference type="Pfam" id="PF11236">
    <property type="entry name" value="DUF3037"/>
    <property type="match status" value="1"/>
</dbReference>
<name>A0A158HKY3_9BURK</name>
<dbReference type="OrthoDB" id="8851633at2"/>
<dbReference type="AlphaFoldDB" id="A0A158HKY3"/>
<sequence>MKHACRYALVRFMPYAQTGEFANVGVVLMSQSARFFGCRMLDRVGRITAFFDELDVGVYKRARDIFRDELARVGEMAQRAFIGAVNGPSIDFANFAFDEIVKPRQAIIYADTHRAVLADDPSEKLNELYEHYVGRSFVTPVYQERIVEQRVRSILRAADLQMAYQARVLGTGYKAKLPFVRVNEDGVAIKLIKPLDLGQDDPTRLYDHGWEWVGKVKKLQRDGELRGDALFAVRPPQQNFGASASAFADLKQEFERAGIITSHDDDREKILEFATSD</sequence>
<evidence type="ECO:0000313" key="1">
    <source>
        <dbReference type="EMBL" id="SAL44290.1"/>
    </source>
</evidence>
<dbReference type="InterPro" id="IPR021398">
    <property type="entry name" value="DUF3037"/>
</dbReference>
<evidence type="ECO:0000313" key="2">
    <source>
        <dbReference type="Proteomes" id="UP000054770"/>
    </source>
</evidence>
<evidence type="ECO:0008006" key="3">
    <source>
        <dbReference type="Google" id="ProtNLM"/>
    </source>
</evidence>
<gene>
    <name evidence="1" type="ORF">AWB68_02065</name>
</gene>
<accession>A0A158HKY3</accession>
<protein>
    <recommendedName>
        <fullName evidence="3">DUF3037 domain-containing protein</fullName>
    </recommendedName>
</protein>